<reference evidence="2" key="1">
    <citation type="submission" date="2019-05" db="EMBL/GenBank/DDBJ databases">
        <authorList>
            <consortium name="Pathogen Informatics"/>
        </authorList>
    </citation>
    <scope>NUCLEOTIDE SEQUENCE [LARGE SCALE GENOMIC DNA]</scope>
    <source>
        <strain evidence="2">NCTC12965</strain>
    </source>
</reference>
<name>A0A4U9W6W1_SERFO</name>
<keyword evidence="2" id="KW-0418">Kinase</keyword>
<dbReference type="GO" id="GO:0004371">
    <property type="term" value="F:glycerone kinase activity"/>
    <property type="evidence" value="ECO:0007669"/>
    <property type="project" value="InterPro"/>
</dbReference>
<dbReference type="AlphaFoldDB" id="A0A4U9W6W1"/>
<dbReference type="GO" id="GO:0005829">
    <property type="term" value="C:cytosol"/>
    <property type="evidence" value="ECO:0007669"/>
    <property type="project" value="TreeGrafter"/>
</dbReference>
<evidence type="ECO:0000313" key="2">
    <source>
        <dbReference type="EMBL" id="VTR54561.1"/>
    </source>
</evidence>
<evidence type="ECO:0000259" key="1">
    <source>
        <dbReference type="PROSITE" id="PS51481"/>
    </source>
</evidence>
<dbReference type="InterPro" id="IPR050861">
    <property type="entry name" value="Dihydroxyacetone_Kinase"/>
</dbReference>
<dbReference type="InterPro" id="IPR004006">
    <property type="entry name" value="DhaK_dom"/>
</dbReference>
<dbReference type="EC" id="2.7.-.-" evidence="2"/>
<dbReference type="Gene3D" id="3.40.50.10440">
    <property type="entry name" value="Dihydroxyacetone kinase, domain 1"/>
    <property type="match status" value="1"/>
</dbReference>
<sequence>MKKLINQVDSVLNEQLLGMAAAHPELQVHQDPVFVTRTAGPIPGKVAILSGGGSGHEPMHSGFVGEGMLDGACPGEIFTSPTPDKMYDCGQAIDGGAGVLLSHQELHR</sequence>
<proteinExistence type="predicted"/>
<gene>
    <name evidence="2" type="primary">dhaK_3</name>
    <name evidence="2" type="ORF">NCTC12965_06766</name>
</gene>
<organism evidence="2">
    <name type="scientific">Serratia fonticola</name>
    <dbReference type="NCBI Taxonomy" id="47917"/>
    <lineage>
        <taxon>Bacteria</taxon>
        <taxon>Pseudomonadati</taxon>
        <taxon>Pseudomonadota</taxon>
        <taxon>Gammaproteobacteria</taxon>
        <taxon>Enterobacterales</taxon>
        <taxon>Yersiniaceae</taxon>
        <taxon>Serratia</taxon>
    </lineage>
</organism>
<dbReference type="Pfam" id="PF02733">
    <property type="entry name" value="Dak1"/>
    <property type="match status" value="1"/>
</dbReference>
<dbReference type="SUPFAM" id="SSF82549">
    <property type="entry name" value="DAK1/DegV-like"/>
    <property type="match status" value="1"/>
</dbReference>
<dbReference type="GO" id="GO:0019563">
    <property type="term" value="P:glycerol catabolic process"/>
    <property type="evidence" value="ECO:0007669"/>
    <property type="project" value="TreeGrafter"/>
</dbReference>
<dbReference type="PANTHER" id="PTHR28629">
    <property type="entry name" value="TRIOKINASE/FMN CYCLASE"/>
    <property type="match status" value="1"/>
</dbReference>
<keyword evidence="2" id="KW-0808">Transferase</keyword>
<dbReference type="PANTHER" id="PTHR28629:SF4">
    <property type="entry name" value="TRIOKINASE_FMN CYCLASE"/>
    <property type="match status" value="1"/>
</dbReference>
<dbReference type="PROSITE" id="PS51481">
    <property type="entry name" value="DHAK"/>
    <property type="match status" value="1"/>
</dbReference>
<protein>
    <submittedName>
        <fullName evidence="2">PTS-dependent dihydroxyacetone kinase, dihydroxyacetone-binding subunit dhaK</fullName>
        <ecNumber evidence="2">2.7.-.-</ecNumber>
    </submittedName>
</protein>
<feature type="domain" description="DhaK" evidence="1">
    <location>
        <begin position="7"/>
        <end position="108"/>
    </location>
</feature>
<dbReference type="EMBL" id="CABEEZ010000133">
    <property type="protein sequence ID" value="VTR54561.1"/>
    <property type="molecule type" value="Genomic_DNA"/>
</dbReference>
<accession>A0A4U9W6W1</accession>